<dbReference type="Proteomes" id="UP000551563">
    <property type="component" value="Unassembled WGS sequence"/>
</dbReference>
<evidence type="ECO:0000313" key="2">
    <source>
        <dbReference type="Proteomes" id="UP000551563"/>
    </source>
</evidence>
<sequence length="165" mass="18114">MLIGIAAKVGAPLVKEVLQRQLGGAAGNVAGSVIDMIAGKLGVEVDDLPSQDPDELGNAIKEVERDNADVLRINLESQRETSRLLLAPLEAKQPTWTWAWLPAWQWFLLLAWFWRIVLAPTVNGALNANVELVPLSDLAWITTVYMGLHMGGNTAKSFFQARWGK</sequence>
<dbReference type="EMBL" id="DUMN01000154">
    <property type="protein sequence ID" value="HHV66993.1"/>
    <property type="molecule type" value="Genomic_DNA"/>
</dbReference>
<accession>A0A7V6P9X7</accession>
<proteinExistence type="predicted"/>
<reference evidence="1 2" key="1">
    <citation type="journal article" date="2020" name="Biotechnol. Biofuels">
        <title>New insights from the biogas microbiome by comprehensive genome-resolved metagenomics of nearly 1600 species originating from multiple anaerobic digesters.</title>
        <authorList>
            <person name="Campanaro S."/>
            <person name="Treu L."/>
            <person name="Rodriguez-R L.M."/>
            <person name="Kovalovszki A."/>
            <person name="Ziels R.M."/>
            <person name="Maus I."/>
            <person name="Zhu X."/>
            <person name="Kougias P.G."/>
            <person name="Basile A."/>
            <person name="Luo G."/>
            <person name="Schluter A."/>
            <person name="Konstantinidis K.T."/>
            <person name="Angelidaki I."/>
        </authorList>
    </citation>
    <scope>NUCLEOTIDE SEQUENCE [LARGE SCALE GENOMIC DNA]</scope>
    <source>
        <strain evidence="1">AS04akNAM_66</strain>
    </source>
</reference>
<organism evidence="1 2">
    <name type="scientific">Brucella intermedia</name>
    <dbReference type="NCBI Taxonomy" id="94625"/>
    <lineage>
        <taxon>Bacteria</taxon>
        <taxon>Pseudomonadati</taxon>
        <taxon>Pseudomonadota</taxon>
        <taxon>Alphaproteobacteria</taxon>
        <taxon>Hyphomicrobiales</taxon>
        <taxon>Brucellaceae</taxon>
        <taxon>Brucella/Ochrobactrum group</taxon>
        <taxon>Brucella</taxon>
    </lineage>
</organism>
<protein>
    <submittedName>
        <fullName evidence="1">Uncharacterized protein</fullName>
    </submittedName>
</protein>
<name>A0A7V6P9X7_9HYPH</name>
<evidence type="ECO:0000313" key="1">
    <source>
        <dbReference type="EMBL" id="HHV66993.1"/>
    </source>
</evidence>
<dbReference type="AlphaFoldDB" id="A0A7V6P9X7"/>
<gene>
    <name evidence="1" type="ORF">GXX48_05030</name>
</gene>
<comment type="caution">
    <text evidence="1">The sequence shown here is derived from an EMBL/GenBank/DDBJ whole genome shotgun (WGS) entry which is preliminary data.</text>
</comment>